<protein>
    <submittedName>
        <fullName evidence="1">Uncharacterized protein</fullName>
    </submittedName>
</protein>
<name>A0ABT1QR02_9GAMM</name>
<keyword evidence="2" id="KW-1185">Reference proteome</keyword>
<accession>A0ABT1QR02</accession>
<proteinExistence type="predicted"/>
<dbReference type="EMBL" id="JANFQO010000006">
    <property type="protein sequence ID" value="MCQ4164695.1"/>
    <property type="molecule type" value="Genomic_DNA"/>
</dbReference>
<evidence type="ECO:0000313" key="2">
    <source>
        <dbReference type="Proteomes" id="UP001165498"/>
    </source>
</evidence>
<dbReference type="RefSeq" id="WP_255913583.1">
    <property type="nucleotide sequence ID" value="NZ_JANFQO010000006.1"/>
</dbReference>
<reference evidence="1" key="1">
    <citation type="submission" date="2022-07" db="EMBL/GenBank/DDBJ databases">
        <title>Tahibacter sp., a new gammaproteobacterium isolated from the silt sample collected at pig farm.</title>
        <authorList>
            <person name="Chen H."/>
        </authorList>
    </citation>
    <scope>NUCLEOTIDE SEQUENCE</scope>
    <source>
        <strain evidence="1">P2K</strain>
    </source>
</reference>
<gene>
    <name evidence="1" type="ORF">NM961_08230</name>
</gene>
<comment type="caution">
    <text evidence="1">The sequence shown here is derived from an EMBL/GenBank/DDBJ whole genome shotgun (WGS) entry which is preliminary data.</text>
</comment>
<dbReference type="Proteomes" id="UP001165498">
    <property type="component" value="Unassembled WGS sequence"/>
</dbReference>
<sequence length="271" mass="30805">MRTGERTIEEIRAECDRLGDDDYKEHRRISRLLLLHGIDDAVPQAWIDEGRDFLDSGNREYEPQLKMVLSSSLLMGKTGAQPTNAWLEIERRITSGKRAERWGGAAQALAHGRRSILKWCAWRGGRLRTEVPRKVRERRAKLSKLATKLRAEIKADKRLGWDRMSATIYDKRRTGDQSNYDIVLALDSLIADLAKIVADTAEHDPLQPPIGNHSEPERRARLLERRLCHEFEMVSDGPCSDLVALLVSATLEVDDVDTEGVGARWRAFRSA</sequence>
<evidence type="ECO:0000313" key="1">
    <source>
        <dbReference type="EMBL" id="MCQ4164695.1"/>
    </source>
</evidence>
<organism evidence="1 2">
    <name type="scientific">Tahibacter harae</name>
    <dbReference type="NCBI Taxonomy" id="2963937"/>
    <lineage>
        <taxon>Bacteria</taxon>
        <taxon>Pseudomonadati</taxon>
        <taxon>Pseudomonadota</taxon>
        <taxon>Gammaproteobacteria</taxon>
        <taxon>Lysobacterales</taxon>
        <taxon>Rhodanobacteraceae</taxon>
        <taxon>Tahibacter</taxon>
    </lineage>
</organism>